<feature type="region of interest" description="Disordered" evidence="1">
    <location>
        <begin position="1"/>
        <end position="168"/>
    </location>
</feature>
<feature type="non-terminal residue" evidence="2">
    <location>
        <position position="168"/>
    </location>
</feature>
<proteinExistence type="predicted"/>
<sequence length="168" mass="17116">GHDLHGVPAPGPRGHRRRAGGGRARARRGITLCHAIRPAAGTHGALPPQGRVSARHAGQGAGGGRSRQRRHAAGPGAHPPGAGARHPRHGRGNGAAHGRACRHPRGARLSGTTREANGRTGRAARGQRPGESRMAPGARCAAVNAAALPRRPRGGGWRPGDSGVQKCV</sequence>
<accession>A0A6J4J6S8</accession>
<evidence type="ECO:0000256" key="1">
    <source>
        <dbReference type="SAM" id="MobiDB-lite"/>
    </source>
</evidence>
<feature type="compositionally biased region" description="Low complexity" evidence="1">
    <location>
        <begin position="73"/>
        <end position="84"/>
    </location>
</feature>
<dbReference type="EMBL" id="CADCTC010000180">
    <property type="protein sequence ID" value="CAA9272199.1"/>
    <property type="molecule type" value="Genomic_DNA"/>
</dbReference>
<feature type="compositionally biased region" description="Basic residues" evidence="1">
    <location>
        <begin position="13"/>
        <end position="28"/>
    </location>
</feature>
<gene>
    <name evidence="2" type="ORF">AVDCRST_MAG77-3233</name>
</gene>
<reference evidence="2" key="1">
    <citation type="submission" date="2020-02" db="EMBL/GenBank/DDBJ databases">
        <authorList>
            <person name="Meier V. D."/>
        </authorList>
    </citation>
    <scope>NUCLEOTIDE SEQUENCE</scope>
    <source>
        <strain evidence="2">AVDCRST_MAG77</strain>
    </source>
</reference>
<feature type="non-terminal residue" evidence="2">
    <location>
        <position position="1"/>
    </location>
</feature>
<organism evidence="2">
    <name type="scientific">uncultured Chloroflexota bacterium</name>
    <dbReference type="NCBI Taxonomy" id="166587"/>
    <lineage>
        <taxon>Bacteria</taxon>
        <taxon>Bacillati</taxon>
        <taxon>Chloroflexota</taxon>
        <taxon>environmental samples</taxon>
    </lineage>
</organism>
<evidence type="ECO:0000313" key="2">
    <source>
        <dbReference type="EMBL" id="CAA9272199.1"/>
    </source>
</evidence>
<name>A0A6J4J6S8_9CHLR</name>
<protein>
    <submittedName>
        <fullName evidence="2">Uncharacterized protein</fullName>
    </submittedName>
</protein>
<dbReference type="AlphaFoldDB" id="A0A6J4J6S8"/>